<gene>
    <name evidence="1" type="ORF">UY83_C0016G0008</name>
</gene>
<name>A0A0G1XW33_9BACT</name>
<reference evidence="1 2" key="1">
    <citation type="journal article" date="2015" name="Nature">
        <title>rRNA introns, odd ribosomes, and small enigmatic genomes across a large radiation of phyla.</title>
        <authorList>
            <person name="Brown C.T."/>
            <person name="Hug L.A."/>
            <person name="Thomas B.C."/>
            <person name="Sharon I."/>
            <person name="Castelle C.J."/>
            <person name="Singh A."/>
            <person name="Wilkins M.J."/>
            <person name="Williams K.H."/>
            <person name="Banfield J.F."/>
        </authorList>
    </citation>
    <scope>NUCLEOTIDE SEQUENCE [LARGE SCALE GENOMIC DNA]</scope>
</reference>
<sequence length="88" mass="9974">MFIETVEAVAGAAFSPRERKLHFVSLAIRKLDTLKVLLMLLWETRSLRDKKYIVLSTKIDEVGKMLGGWAGQLQKQNSPEAASQTREK</sequence>
<organism evidence="1 2">
    <name type="scientific">Candidatus Adlerbacteria bacterium GW2011_GWA1_54_10</name>
    <dbReference type="NCBI Taxonomy" id="1618605"/>
    <lineage>
        <taxon>Bacteria</taxon>
        <taxon>Candidatus Adleribacteriota</taxon>
    </lineage>
</organism>
<evidence type="ECO:0000313" key="2">
    <source>
        <dbReference type="Proteomes" id="UP000034740"/>
    </source>
</evidence>
<dbReference type="InterPro" id="IPR036583">
    <property type="entry name" value="23S_rRNA_IVS_sf"/>
</dbReference>
<dbReference type="Gene3D" id="1.20.1440.60">
    <property type="entry name" value="23S rRNA-intervening sequence"/>
    <property type="match status" value="1"/>
</dbReference>
<dbReference type="Proteomes" id="UP000034740">
    <property type="component" value="Unassembled WGS sequence"/>
</dbReference>
<protein>
    <recommendedName>
        <fullName evidence="3">S23 ribosomal protein</fullName>
    </recommendedName>
</protein>
<comment type="caution">
    <text evidence="1">The sequence shown here is derived from an EMBL/GenBank/DDBJ whole genome shotgun (WGS) entry which is preliminary data.</text>
</comment>
<dbReference type="InterPro" id="IPR055360">
    <property type="entry name" value="bAvd"/>
</dbReference>
<proteinExistence type="predicted"/>
<evidence type="ECO:0000313" key="1">
    <source>
        <dbReference type="EMBL" id="KKW35166.1"/>
    </source>
</evidence>
<dbReference type="EMBL" id="LCRO01000016">
    <property type="protein sequence ID" value="KKW35166.1"/>
    <property type="molecule type" value="Genomic_DNA"/>
</dbReference>
<dbReference type="SUPFAM" id="SSF158446">
    <property type="entry name" value="IVS-encoded protein-like"/>
    <property type="match status" value="1"/>
</dbReference>
<dbReference type="AlphaFoldDB" id="A0A0G1XW33"/>
<accession>A0A0G1XW33</accession>
<dbReference type="CDD" id="cd16376">
    <property type="entry name" value="Avd_like"/>
    <property type="match status" value="1"/>
</dbReference>
<evidence type="ECO:0008006" key="3">
    <source>
        <dbReference type="Google" id="ProtNLM"/>
    </source>
</evidence>